<dbReference type="AlphaFoldDB" id="A0A382RHV9"/>
<feature type="non-terminal residue" evidence="5">
    <location>
        <position position="1"/>
    </location>
</feature>
<dbReference type="InterPro" id="IPR045851">
    <property type="entry name" value="AMP-bd_C_sf"/>
</dbReference>
<dbReference type="GO" id="GO:0016020">
    <property type="term" value="C:membrane"/>
    <property type="evidence" value="ECO:0007669"/>
    <property type="project" value="TreeGrafter"/>
</dbReference>
<evidence type="ECO:0000256" key="3">
    <source>
        <dbReference type="ARBA" id="ARBA00024484"/>
    </source>
</evidence>
<dbReference type="PANTHER" id="PTHR43272">
    <property type="entry name" value="LONG-CHAIN-FATTY-ACID--COA LIGASE"/>
    <property type="match status" value="1"/>
</dbReference>
<dbReference type="EMBL" id="UINC01121558">
    <property type="protein sequence ID" value="SVC96812.1"/>
    <property type="molecule type" value="Genomic_DNA"/>
</dbReference>
<gene>
    <name evidence="5" type="ORF">METZ01_LOCUS349666</name>
</gene>
<proteinExistence type="predicted"/>
<dbReference type="Pfam" id="PF00501">
    <property type="entry name" value="AMP-binding"/>
    <property type="match status" value="1"/>
</dbReference>
<evidence type="ECO:0000313" key="5">
    <source>
        <dbReference type="EMBL" id="SVC96812.1"/>
    </source>
</evidence>
<sequence length="282" mass="32357">FQQGILTKLSQRKLDILLNIPIISVLIRRKIKNGLGLSKARNIFTGAAPTPTTLIKWFTRLGIKIQEAYAMTENTCYSHVSFKEKIKIGYVGQTLPLCDLKLSEQNEILIKHDALMDGYYKDQDETIKTIQDGWLHTGDEGEIDSDGFLKITGRVKDIFKTSKGKYVSPSPIEMKILANKNIEHVCVVGHEIPQPIVLLVLSERGKEKNKDELLKSLEKTLEIVNLKLDKHEKLHNIIVLDEDWTIENKLLTPTMKIKRNVIEKLHKTNYKDWYEGEKIILN</sequence>
<protein>
    <recommendedName>
        <fullName evidence="4">AMP-dependent synthetase/ligase domain-containing protein</fullName>
    </recommendedName>
</protein>
<accession>A0A382RHV9</accession>
<dbReference type="Gene3D" id="3.40.50.12780">
    <property type="entry name" value="N-terminal domain of ligase-like"/>
    <property type="match status" value="1"/>
</dbReference>
<keyword evidence="2" id="KW-0067">ATP-binding</keyword>
<dbReference type="Gene3D" id="3.30.300.30">
    <property type="match status" value="1"/>
</dbReference>
<evidence type="ECO:0000256" key="2">
    <source>
        <dbReference type="ARBA" id="ARBA00022840"/>
    </source>
</evidence>
<reference evidence="5" key="1">
    <citation type="submission" date="2018-05" db="EMBL/GenBank/DDBJ databases">
        <authorList>
            <person name="Lanie J.A."/>
            <person name="Ng W.-L."/>
            <person name="Kazmierczak K.M."/>
            <person name="Andrzejewski T.M."/>
            <person name="Davidsen T.M."/>
            <person name="Wayne K.J."/>
            <person name="Tettelin H."/>
            <person name="Glass J.I."/>
            <person name="Rusch D."/>
            <person name="Podicherti R."/>
            <person name="Tsui H.-C.T."/>
            <person name="Winkler M.E."/>
        </authorList>
    </citation>
    <scope>NUCLEOTIDE SEQUENCE</scope>
</reference>
<dbReference type="Pfam" id="PF23562">
    <property type="entry name" value="AMP-binding_C_3"/>
    <property type="match status" value="1"/>
</dbReference>
<keyword evidence="1" id="KW-0547">Nucleotide-binding</keyword>
<dbReference type="InterPro" id="IPR000873">
    <property type="entry name" value="AMP-dep_synth/lig_dom"/>
</dbReference>
<feature type="domain" description="AMP-dependent synthetase/ligase" evidence="4">
    <location>
        <begin position="36"/>
        <end position="120"/>
    </location>
</feature>
<dbReference type="PANTHER" id="PTHR43272:SF33">
    <property type="entry name" value="AMP-BINDING DOMAIN-CONTAINING PROTEIN-RELATED"/>
    <property type="match status" value="1"/>
</dbReference>
<dbReference type="GO" id="GO:0004467">
    <property type="term" value="F:long-chain fatty acid-CoA ligase activity"/>
    <property type="evidence" value="ECO:0007669"/>
    <property type="project" value="UniProtKB-EC"/>
</dbReference>
<evidence type="ECO:0000256" key="1">
    <source>
        <dbReference type="ARBA" id="ARBA00022741"/>
    </source>
</evidence>
<organism evidence="5">
    <name type="scientific">marine metagenome</name>
    <dbReference type="NCBI Taxonomy" id="408172"/>
    <lineage>
        <taxon>unclassified sequences</taxon>
        <taxon>metagenomes</taxon>
        <taxon>ecological metagenomes</taxon>
    </lineage>
</organism>
<dbReference type="InterPro" id="IPR042099">
    <property type="entry name" value="ANL_N_sf"/>
</dbReference>
<dbReference type="GO" id="GO:0005524">
    <property type="term" value="F:ATP binding"/>
    <property type="evidence" value="ECO:0007669"/>
    <property type="project" value="UniProtKB-KW"/>
</dbReference>
<dbReference type="SUPFAM" id="SSF56801">
    <property type="entry name" value="Acetyl-CoA synthetase-like"/>
    <property type="match status" value="1"/>
</dbReference>
<name>A0A382RHV9_9ZZZZ</name>
<comment type="catalytic activity">
    <reaction evidence="3">
        <text>a long-chain fatty acid + ATP + CoA = a long-chain fatty acyl-CoA + AMP + diphosphate</text>
        <dbReference type="Rhea" id="RHEA:15421"/>
        <dbReference type="ChEBI" id="CHEBI:30616"/>
        <dbReference type="ChEBI" id="CHEBI:33019"/>
        <dbReference type="ChEBI" id="CHEBI:57287"/>
        <dbReference type="ChEBI" id="CHEBI:57560"/>
        <dbReference type="ChEBI" id="CHEBI:83139"/>
        <dbReference type="ChEBI" id="CHEBI:456215"/>
        <dbReference type="EC" id="6.2.1.3"/>
    </reaction>
    <physiologicalReaction direction="left-to-right" evidence="3">
        <dbReference type="Rhea" id="RHEA:15422"/>
    </physiologicalReaction>
</comment>
<evidence type="ECO:0000259" key="4">
    <source>
        <dbReference type="Pfam" id="PF00501"/>
    </source>
</evidence>